<dbReference type="Proteomes" id="UP000199296">
    <property type="component" value="Unassembled WGS sequence"/>
</dbReference>
<proteinExistence type="predicted"/>
<dbReference type="AlphaFoldDB" id="A0A1G7YF01"/>
<reference evidence="1 2" key="1">
    <citation type="submission" date="2016-10" db="EMBL/GenBank/DDBJ databases">
        <authorList>
            <person name="de Groot N.N."/>
        </authorList>
    </citation>
    <scope>NUCLEOTIDE SEQUENCE [LARGE SCALE GENOMIC DNA]</scope>
    <source>
        <strain evidence="1 2">DSM 19803</strain>
    </source>
</reference>
<gene>
    <name evidence="1" type="ORF">SAMN04488027_11217</name>
</gene>
<protein>
    <submittedName>
        <fullName evidence="1">Uncharacterized protein</fullName>
    </submittedName>
</protein>
<name>A0A1G7YF01_9FLAO</name>
<dbReference type="OrthoDB" id="1116641at2"/>
<keyword evidence="2" id="KW-1185">Reference proteome</keyword>
<dbReference type="RefSeq" id="WP_093368776.1">
    <property type="nucleotide sequence ID" value="NZ_FNCW01000012.1"/>
</dbReference>
<sequence length="182" mass="21535">MKISPLSFFLSVFFLLICLMSCHVSSKHYELNEDERIRLKASIDSLYDIDQKSRELLSRITKKYTSSDEQNKLLLKKNMASFVGLMRLNDSLNTLKLLEITKKYGFPNHKRLGVYKSKAYLIFVHSPRYFFSDIEELIEFEYKNNRMSYYERAYITWHIKGRLGSPPIADEKGNLIKRKTIK</sequence>
<organism evidence="1 2">
    <name type="scientific">Psychroflexus sediminis</name>
    <dbReference type="NCBI Taxonomy" id="470826"/>
    <lineage>
        <taxon>Bacteria</taxon>
        <taxon>Pseudomonadati</taxon>
        <taxon>Bacteroidota</taxon>
        <taxon>Flavobacteriia</taxon>
        <taxon>Flavobacteriales</taxon>
        <taxon>Flavobacteriaceae</taxon>
        <taxon>Psychroflexus</taxon>
    </lineage>
</organism>
<evidence type="ECO:0000313" key="1">
    <source>
        <dbReference type="EMBL" id="SDG94934.1"/>
    </source>
</evidence>
<accession>A0A1G7YF01</accession>
<evidence type="ECO:0000313" key="2">
    <source>
        <dbReference type="Proteomes" id="UP000199296"/>
    </source>
</evidence>
<dbReference type="EMBL" id="FNCW01000012">
    <property type="protein sequence ID" value="SDG94934.1"/>
    <property type="molecule type" value="Genomic_DNA"/>
</dbReference>